<dbReference type="STRING" id="10141.ENSCPOP00000031828"/>
<dbReference type="VEuPathDB" id="HostDB:ENSCPOG00000040094"/>
<dbReference type="KEGG" id="cpoc:100718048"/>
<dbReference type="GeneID" id="100718048"/>
<reference evidence="4" key="2">
    <citation type="journal article" date="2014" name="Mol. Genet. Genomics">
        <title>Comparative genomic analysis of eutherian ribonuclease A genes.</title>
        <authorList>
            <person name="Premzl M."/>
        </authorList>
    </citation>
    <scope>NUCLEOTIDE SEQUENCE</scope>
</reference>
<proteinExistence type="inferred from homology"/>
<dbReference type="Bgee" id="ENSCPOG00000040094">
    <property type="expression patterns" value="Expressed in adult mammalian kidney"/>
</dbReference>
<dbReference type="Gene3D" id="3.10.130.10">
    <property type="entry name" value="Ribonuclease A-like domain"/>
    <property type="match status" value="1"/>
</dbReference>
<accession>W0UUZ4</accession>
<feature type="signal peptide" evidence="2">
    <location>
        <begin position="1"/>
        <end position="18"/>
    </location>
</feature>
<dbReference type="eggNOG" id="ENOG502RR9B">
    <property type="taxonomic scope" value="Eukaryota"/>
</dbReference>
<dbReference type="RefSeq" id="XP_003474582.1">
    <property type="nucleotide sequence ID" value="XM_003474534.2"/>
</dbReference>
<feature type="chain" id="PRO_5014109440" evidence="2">
    <location>
        <begin position="19"/>
        <end position="197"/>
    </location>
</feature>
<dbReference type="GO" id="GO:0050830">
    <property type="term" value="P:defense response to Gram-positive bacterium"/>
    <property type="evidence" value="ECO:0007669"/>
    <property type="project" value="TreeGrafter"/>
</dbReference>
<dbReference type="OMA" id="KCGQNLG"/>
<feature type="domain" description="Ribonuclease A-domain" evidence="3">
    <location>
        <begin position="90"/>
        <end position="180"/>
    </location>
</feature>
<dbReference type="SUPFAM" id="SSF54076">
    <property type="entry name" value="RNase A-like"/>
    <property type="match status" value="1"/>
</dbReference>
<evidence type="ECO:0000313" key="6">
    <source>
        <dbReference type="Proteomes" id="UP000005447"/>
    </source>
</evidence>
<protein>
    <submittedName>
        <fullName evidence="4">Ribonuclease A J1</fullName>
    </submittedName>
    <submittedName>
        <fullName evidence="5">Ribonuclease A family member 11 (inactive)</fullName>
    </submittedName>
</protein>
<dbReference type="InterPro" id="IPR036816">
    <property type="entry name" value="RNaseA-like_dom_sf"/>
</dbReference>
<dbReference type="HOGENOM" id="CLU_2404952_0_0_1"/>
<dbReference type="EMBL" id="HG328981">
    <property type="protein sequence ID" value="CDG32057.1"/>
    <property type="molecule type" value="Genomic_DNA"/>
</dbReference>
<gene>
    <name evidence="4" type="primary">RAJ1</name>
    <name evidence="5" type="synonym">RNASE11</name>
</gene>
<dbReference type="InterPro" id="IPR001427">
    <property type="entry name" value="RNaseA"/>
</dbReference>
<dbReference type="Ensembl" id="ENSCPOT00000037033.1">
    <property type="protein sequence ID" value="ENSCPOP00000031828.1"/>
    <property type="gene ID" value="ENSCPOG00000040094.1"/>
</dbReference>
<evidence type="ECO:0000313" key="5">
    <source>
        <dbReference type="Ensembl" id="ENSCPOP00000031828.1"/>
    </source>
</evidence>
<evidence type="ECO:0000256" key="1">
    <source>
        <dbReference type="ARBA" id="ARBA00005600"/>
    </source>
</evidence>
<dbReference type="AlphaFoldDB" id="W0UUZ4"/>
<dbReference type="CTD" id="122651"/>
<dbReference type="InterPro" id="IPR023412">
    <property type="entry name" value="RNaseA_domain"/>
</dbReference>
<evidence type="ECO:0000256" key="2">
    <source>
        <dbReference type="SAM" id="SignalP"/>
    </source>
</evidence>
<evidence type="ECO:0000313" key="4">
    <source>
        <dbReference type="EMBL" id="CDG32057.1"/>
    </source>
</evidence>
<dbReference type="GeneTree" id="ENSGT00510000049471"/>
<dbReference type="PANTHER" id="PTHR11437">
    <property type="entry name" value="RIBONUCLEASE"/>
    <property type="match status" value="1"/>
</dbReference>
<comment type="similarity">
    <text evidence="1">Belongs to the pancreatic ribonuclease family.</text>
</comment>
<keyword evidence="2" id="KW-0732">Signal</keyword>
<name>W0UUZ4_CAVPO</name>
<reference evidence="6" key="1">
    <citation type="journal article" date="2011" name="Nature">
        <title>A high-resolution map of human evolutionary constraint using 29 mammals.</title>
        <authorList>
            <person name="Lindblad-Toh K."/>
            <person name="Garber M."/>
            <person name="Zuk O."/>
            <person name="Lin M.F."/>
            <person name="Parker B.J."/>
            <person name="Washietl S."/>
            <person name="Kheradpour P."/>
            <person name="Ernst J."/>
            <person name="Jordan G."/>
            <person name="Mauceli E."/>
            <person name="Ward L.D."/>
            <person name="Lowe C.B."/>
            <person name="Holloway A.K."/>
            <person name="Clamp M."/>
            <person name="Gnerre S."/>
            <person name="Alfoldi J."/>
            <person name="Beal K."/>
            <person name="Chang J."/>
            <person name="Clawson H."/>
            <person name="Cuff J."/>
            <person name="Di Palma F."/>
            <person name="Fitzgerald S."/>
            <person name="Flicek P."/>
            <person name="Guttman M."/>
            <person name="Hubisz M.J."/>
            <person name="Jaffe D.B."/>
            <person name="Jungreis I."/>
            <person name="Kent W.J."/>
            <person name="Kostka D."/>
            <person name="Lara M."/>
            <person name="Martins A.L."/>
            <person name="Massingham T."/>
            <person name="Moltke I."/>
            <person name="Raney B.J."/>
            <person name="Rasmussen M.D."/>
            <person name="Robinson J."/>
            <person name="Stark A."/>
            <person name="Vilella A.J."/>
            <person name="Wen J."/>
            <person name="Xie X."/>
            <person name="Zody M.C."/>
            <person name="Baldwin J."/>
            <person name="Bloom T."/>
            <person name="Chin C.W."/>
            <person name="Heiman D."/>
            <person name="Nicol R."/>
            <person name="Nusbaum C."/>
            <person name="Young S."/>
            <person name="Wilkinson J."/>
            <person name="Worley K.C."/>
            <person name="Kovar C.L."/>
            <person name="Muzny D.M."/>
            <person name="Gibbs R.A."/>
            <person name="Cree A."/>
            <person name="Dihn H.H."/>
            <person name="Fowler G."/>
            <person name="Jhangiani S."/>
            <person name="Joshi V."/>
            <person name="Lee S."/>
            <person name="Lewis L.R."/>
            <person name="Nazareth L.V."/>
            <person name="Okwuonu G."/>
            <person name="Santibanez J."/>
            <person name="Warren W.C."/>
            <person name="Mardis E.R."/>
            <person name="Weinstock G.M."/>
            <person name="Wilson R.K."/>
            <person name="Delehaunty K."/>
            <person name="Dooling D."/>
            <person name="Fronik C."/>
            <person name="Fulton L."/>
            <person name="Fulton B."/>
            <person name="Graves T."/>
            <person name="Minx P."/>
            <person name="Sodergren E."/>
            <person name="Birney E."/>
            <person name="Margulies E.H."/>
            <person name="Herrero J."/>
            <person name="Green E.D."/>
            <person name="Haussler D."/>
            <person name="Siepel A."/>
            <person name="Goldman N."/>
            <person name="Pollard K.S."/>
            <person name="Pedersen J.S."/>
            <person name="Lander E.S."/>
            <person name="Kellis M."/>
        </authorList>
    </citation>
    <scope>NUCLEOTIDE SEQUENCE [LARGE SCALE GENOMIC DNA]</scope>
    <source>
        <strain evidence="6">2N</strain>
    </source>
</reference>
<dbReference type="Pfam" id="PF00074">
    <property type="entry name" value="RnaseA"/>
    <property type="match status" value="1"/>
</dbReference>
<reference evidence="5" key="5">
    <citation type="submission" date="2025-05" db="UniProtKB">
        <authorList>
            <consortium name="Ensembl"/>
        </authorList>
    </citation>
    <scope>IDENTIFICATION</scope>
    <source>
        <strain evidence="5">2N</strain>
    </source>
</reference>
<reference evidence="4" key="4">
    <citation type="journal article" date="2019" name="Gene Rep">
        <title>Eutherian third-party data gene collections.</title>
        <authorList>
            <person name="Premzl M."/>
        </authorList>
    </citation>
    <scope>NUCLEOTIDE SEQUENCE</scope>
</reference>
<dbReference type="OrthoDB" id="9619113at2759"/>
<sequence length="197" mass="22001">METFSLLLLGLGFILAEASESIMGIIKEEFAEEKMQPETIKSGQEKETDGVLMNLTLFNKNDSLSLPKDAMPSLLLTFRSCCSIPKGNSPVSDKECFGNKMTWSKFSEANETYELNNFIHSPAEVIHRVHKAYSCKRGKNCGIWVCQSPELENTVCQLSPGKQFPRCQYHSITSLKKILMVLAGHSLMSWLVSGSKL</sequence>
<reference evidence="4" key="3">
    <citation type="journal article" date="2016" name="Data Brief">
        <title>Curated eutherian third party data gene data sets.</title>
        <authorList>
            <person name="Premzl M."/>
        </authorList>
    </citation>
    <scope>NUCLEOTIDE SEQUENCE</scope>
</reference>
<keyword evidence="6" id="KW-1185">Reference proteome</keyword>
<dbReference type="PANTHER" id="PTHR11437:SF22">
    <property type="entry name" value="RIBONUCLEASE 11-RELATED"/>
    <property type="match status" value="1"/>
</dbReference>
<evidence type="ECO:0000259" key="3">
    <source>
        <dbReference type="Pfam" id="PF00074"/>
    </source>
</evidence>
<organism evidence="4">
    <name type="scientific">Cavia porcellus</name>
    <name type="common">Guinea pig</name>
    <dbReference type="NCBI Taxonomy" id="10141"/>
    <lineage>
        <taxon>Eukaryota</taxon>
        <taxon>Metazoa</taxon>
        <taxon>Chordata</taxon>
        <taxon>Craniata</taxon>
        <taxon>Vertebrata</taxon>
        <taxon>Euteleostomi</taxon>
        <taxon>Mammalia</taxon>
        <taxon>Eutheria</taxon>
        <taxon>Euarchontoglires</taxon>
        <taxon>Glires</taxon>
        <taxon>Rodentia</taxon>
        <taxon>Hystricomorpha</taxon>
        <taxon>Caviidae</taxon>
        <taxon>Cavia</taxon>
    </lineage>
</organism>
<dbReference type="Proteomes" id="UP000005447">
    <property type="component" value="Unassembled WGS sequence"/>
</dbReference>
<dbReference type="GO" id="GO:0003676">
    <property type="term" value="F:nucleic acid binding"/>
    <property type="evidence" value="ECO:0007669"/>
    <property type="project" value="InterPro"/>
</dbReference>
<dbReference type="EMBL" id="AAKN02019205">
    <property type="status" value="NOT_ANNOTATED_CDS"/>
    <property type="molecule type" value="Genomic_DNA"/>
</dbReference>